<sequence length="407" mass="44787">MTDYTELNMDLTKAQATMKEETHRFAKEVLRPASLELDKIADPQEMIDSPLFRKTLKQGYELGYHTIFLPDSYGGLSTEPIETHIVLEELAWGSVDFALSLGVSCFPAFFASMVPTDRMIEEIIEPFCQCDDGSLVGCWGITEPDHGTDTLAPFTPEFSDPAISGQTLARKEGDEWVITGQKAAWVSNGTIATHCLLYPTIDPSMGMAGGGICVVPLDLPGVKKGRPLDKLGQRALNQGEIYFDDVRIPEEFMLVDPESYEAMLDVTLSTANAGMGALFVGVARAAYEEALAYAKERVQGGKVLFEHQMIKHKLFSMFMKIEAARALSRNAMIYNYSNTPPLVQYSIAAKVFCTQTAFEVTNDAVQIFGGSGVSREYPVEKFFRDARAGLIEDGANDSLMITAAHHL</sequence>
<evidence type="ECO:0000313" key="10">
    <source>
        <dbReference type="EMBL" id="BBO77951.1"/>
    </source>
</evidence>
<dbReference type="InterPro" id="IPR009100">
    <property type="entry name" value="AcylCoA_DH/oxidase_NM_dom_sf"/>
</dbReference>
<dbReference type="InterPro" id="IPR036250">
    <property type="entry name" value="AcylCo_DH-like_C"/>
</dbReference>
<dbReference type="InterPro" id="IPR046373">
    <property type="entry name" value="Acyl-CoA_Oxase/DH_mid-dom_sf"/>
</dbReference>
<evidence type="ECO:0000256" key="6">
    <source>
        <dbReference type="RuleBase" id="RU362125"/>
    </source>
</evidence>
<evidence type="ECO:0000313" key="11">
    <source>
        <dbReference type="Proteomes" id="UP000427769"/>
    </source>
</evidence>
<dbReference type="OrthoDB" id="9765339at2"/>
<dbReference type="InterPro" id="IPR013786">
    <property type="entry name" value="AcylCoA_DH/ox_N"/>
</dbReference>
<dbReference type="EMBL" id="AP021875">
    <property type="protein sequence ID" value="BBO77951.1"/>
    <property type="molecule type" value="Genomic_DNA"/>
</dbReference>
<comment type="subunit">
    <text evidence="3">Homotetramer.</text>
</comment>
<dbReference type="Gene3D" id="2.40.110.10">
    <property type="entry name" value="Butyryl-CoA Dehydrogenase, subunit A, domain 2"/>
    <property type="match status" value="1"/>
</dbReference>
<dbReference type="PROSITE" id="PS00073">
    <property type="entry name" value="ACYL_COA_DH_2"/>
    <property type="match status" value="1"/>
</dbReference>
<dbReference type="KEGG" id="dwd:DSCW_53680"/>
<dbReference type="InterPro" id="IPR037069">
    <property type="entry name" value="AcylCoA_DH/ox_N_sf"/>
</dbReference>
<dbReference type="SUPFAM" id="SSF47203">
    <property type="entry name" value="Acyl-CoA dehydrogenase C-terminal domain-like"/>
    <property type="match status" value="1"/>
</dbReference>
<dbReference type="AlphaFoldDB" id="A0A5K7ZDZ2"/>
<dbReference type="InterPro" id="IPR006089">
    <property type="entry name" value="Acyl-CoA_DH_CS"/>
</dbReference>
<gene>
    <name evidence="10" type="ORF">DSCW_53680</name>
</gene>
<dbReference type="Proteomes" id="UP000427769">
    <property type="component" value="Chromosome"/>
</dbReference>
<dbReference type="InterPro" id="IPR009075">
    <property type="entry name" value="AcylCo_DH/oxidase_C"/>
</dbReference>
<dbReference type="Gene3D" id="1.10.540.10">
    <property type="entry name" value="Acyl-CoA dehydrogenase/oxidase, N-terminal domain"/>
    <property type="match status" value="1"/>
</dbReference>
<dbReference type="PANTHER" id="PTHR43884">
    <property type="entry name" value="ACYL-COA DEHYDROGENASE"/>
    <property type="match status" value="1"/>
</dbReference>
<keyword evidence="5 6" id="KW-0274">FAD</keyword>
<dbReference type="RefSeq" id="WP_155306631.1">
    <property type="nucleotide sequence ID" value="NZ_AP021875.1"/>
</dbReference>
<accession>A0A5K7ZDZ2</accession>
<protein>
    <submittedName>
        <fullName evidence="10">Acyl-CoA dehydrogenase</fullName>
    </submittedName>
</protein>
<feature type="domain" description="Acyl-CoA dehydrogenase/oxidase N-terminal" evidence="9">
    <location>
        <begin position="12"/>
        <end position="104"/>
    </location>
</feature>
<comment type="similarity">
    <text evidence="2 6">Belongs to the acyl-CoA dehydrogenase family.</text>
</comment>
<proteinExistence type="inferred from homology"/>
<dbReference type="Gene3D" id="1.20.140.10">
    <property type="entry name" value="Butyryl-CoA Dehydrogenase, subunit A, domain 3"/>
    <property type="match status" value="1"/>
</dbReference>
<organism evidence="10 11">
    <name type="scientific">Desulfosarcina widdelii</name>
    <dbReference type="NCBI Taxonomy" id="947919"/>
    <lineage>
        <taxon>Bacteria</taxon>
        <taxon>Pseudomonadati</taxon>
        <taxon>Thermodesulfobacteriota</taxon>
        <taxon>Desulfobacteria</taxon>
        <taxon>Desulfobacterales</taxon>
        <taxon>Desulfosarcinaceae</taxon>
        <taxon>Desulfosarcina</taxon>
    </lineage>
</organism>
<evidence type="ECO:0000256" key="1">
    <source>
        <dbReference type="ARBA" id="ARBA00001974"/>
    </source>
</evidence>
<dbReference type="Pfam" id="PF00441">
    <property type="entry name" value="Acyl-CoA_dh_1"/>
    <property type="match status" value="1"/>
</dbReference>
<dbReference type="GO" id="GO:0050660">
    <property type="term" value="F:flavin adenine dinucleotide binding"/>
    <property type="evidence" value="ECO:0007669"/>
    <property type="project" value="InterPro"/>
</dbReference>
<keyword evidence="11" id="KW-1185">Reference proteome</keyword>
<dbReference type="Pfam" id="PF02771">
    <property type="entry name" value="Acyl-CoA_dh_N"/>
    <property type="match status" value="1"/>
</dbReference>
<evidence type="ECO:0000256" key="3">
    <source>
        <dbReference type="ARBA" id="ARBA00011881"/>
    </source>
</evidence>
<evidence type="ECO:0000256" key="2">
    <source>
        <dbReference type="ARBA" id="ARBA00009347"/>
    </source>
</evidence>
<evidence type="ECO:0000256" key="5">
    <source>
        <dbReference type="ARBA" id="ARBA00022827"/>
    </source>
</evidence>
<evidence type="ECO:0000256" key="4">
    <source>
        <dbReference type="ARBA" id="ARBA00022630"/>
    </source>
</evidence>
<feature type="domain" description="Acyl-CoA dehydrogenase/oxidase C-terminal" evidence="7">
    <location>
        <begin position="273"/>
        <end position="405"/>
    </location>
</feature>
<evidence type="ECO:0000259" key="8">
    <source>
        <dbReference type="Pfam" id="PF02770"/>
    </source>
</evidence>
<dbReference type="PANTHER" id="PTHR43884:SF12">
    <property type="entry name" value="ISOVALERYL-COA DEHYDROGENASE, MITOCHONDRIAL-RELATED"/>
    <property type="match status" value="1"/>
</dbReference>
<keyword evidence="4 6" id="KW-0285">Flavoprotein</keyword>
<evidence type="ECO:0000259" key="7">
    <source>
        <dbReference type="Pfam" id="PF00441"/>
    </source>
</evidence>
<dbReference type="SUPFAM" id="SSF56645">
    <property type="entry name" value="Acyl-CoA dehydrogenase NM domain-like"/>
    <property type="match status" value="1"/>
</dbReference>
<comment type="cofactor">
    <cofactor evidence="1 6">
        <name>FAD</name>
        <dbReference type="ChEBI" id="CHEBI:57692"/>
    </cofactor>
</comment>
<reference evidence="10 11" key="1">
    <citation type="submission" date="2019-11" db="EMBL/GenBank/DDBJ databases">
        <title>Comparative genomics of hydrocarbon-degrading Desulfosarcina strains.</title>
        <authorList>
            <person name="Watanabe M."/>
            <person name="Kojima H."/>
            <person name="Fukui M."/>
        </authorList>
    </citation>
    <scope>NUCLEOTIDE SEQUENCE [LARGE SCALE GENOMIC DNA]</scope>
    <source>
        <strain evidence="10 11">PP31</strain>
    </source>
</reference>
<keyword evidence="6" id="KW-0560">Oxidoreductase</keyword>
<dbReference type="InterPro" id="IPR006091">
    <property type="entry name" value="Acyl-CoA_Oxase/DH_mid-dom"/>
</dbReference>
<dbReference type="Pfam" id="PF02770">
    <property type="entry name" value="Acyl-CoA_dh_M"/>
    <property type="match status" value="1"/>
</dbReference>
<dbReference type="PIRSF" id="PIRSF016578">
    <property type="entry name" value="HsaA"/>
    <property type="match status" value="1"/>
</dbReference>
<name>A0A5K7ZDZ2_9BACT</name>
<evidence type="ECO:0000259" key="9">
    <source>
        <dbReference type="Pfam" id="PF02771"/>
    </source>
</evidence>
<feature type="domain" description="Acyl-CoA oxidase/dehydrogenase middle" evidence="8">
    <location>
        <begin position="138"/>
        <end position="246"/>
    </location>
</feature>
<dbReference type="GO" id="GO:0003995">
    <property type="term" value="F:acyl-CoA dehydrogenase activity"/>
    <property type="evidence" value="ECO:0007669"/>
    <property type="project" value="InterPro"/>
</dbReference>